<organism evidence="8 9">
    <name type="scientific">Ideonella paludis</name>
    <dbReference type="NCBI Taxonomy" id="1233411"/>
    <lineage>
        <taxon>Bacteria</taxon>
        <taxon>Pseudomonadati</taxon>
        <taxon>Pseudomonadota</taxon>
        <taxon>Betaproteobacteria</taxon>
        <taxon>Burkholderiales</taxon>
        <taxon>Sphaerotilaceae</taxon>
        <taxon>Ideonella</taxon>
    </lineage>
</organism>
<keyword evidence="9" id="KW-1185">Reference proteome</keyword>
<sequence length="1202" mass="129747">MITVDDSGSMQVNYIPEGVTTVNGYTVTFPSQYTSPAWQYFMDLHLSDPTHQAYLGSGVAGYAVVPALKGDPNVFQRQMRAAAVNRLYYDPAVRYQPWLQPNGTRFANALPTAARWDPVLTFPTNTVDLTFNLTGSYWGGNAPSRHWCVAFNVCEFAQRDWYPGLYYVLRPGANPHLATSYEEYDINDLNAHSPALKNAARTDCAARQCTQAEERQNFANWFQFYRSRLLLTKASVSEVVGGATPATAPRFGTASVNSGPQPVDGLATTVVRKGVREFSDAHRAAVLTDIQSLQAASGSPLKLAMLRVGSYFTFAEDNGAAIGARSTGSPWRTDPSAAHPSAYSEALSCRRSYNILMTDGYDNGDVAINVGNVDGNDGPAQALEPDMQARHPKLVDRYVARPPFSDGFSNTLADYASYFYVRDLATTVPNKVAPLTGDLADPHSWQHLGQFTVGLGVSGQLPANTAAERQDTLARLRSGSLSWPNPGSGGDTILAEKIDDLFHAAVNTGGEFFRASNSHELTSALKQAIGRASASARVDAGIAGSGAVAQSGLLKFVPSYQSSVWSGDLTAYAMASDGMGGWVFRSGDQYTWKASEVRPAWEARTMLTWDPGSSAAVRFDASMPTALKARIAGSERAEAIIDYLRGDTREEGVTSDKLRPREGAQFPDFVNAPPVYVKNLVNLGYTWEGYAQHLVQKSARDGMVYLGGGGGFLHGFDAATGVERLAYMPKGVQRKAAVLADPHYGTAIQPHQYFVDGAMLESDAQFAGRWRNVLIGTLGSGGRGVYALDVTHPAELSVPATATNAVLWDFSEEDDPDLGYIHTAPEVGRIQGKWYAFFGNGSHSPAGHAVLFAVDLESRRLHKRVLDPSGGNGLTGVRVLRNAGRELLALYGVDLTGQVWRIDFDDKADPAAWRIGFGGVPLFQAKSAAGRPQPITVKPSVAPHYLGGQVIVFGTGKLLDDPDRHNTDMQSLYGVWDRSAGVSSGTQAPWASLSNQRSDLLQQLITTTPVQVTQADGSQRRFFQTSSYKVNWDTQRGWYMDLTLPGGRAGEPTAGGQRVIHSADVVDEFAFFQTVLPGADPAPCESSAGQSHHFVFLAISGEVYERPVLDINGDGLVDQRDRLSHAPDGASEDKSPWAAGYESAAEGAQFVTRIIGRGAPGEAGGLASSSTGAMYWRTYCANLNCKISDRVWKQIISPPQPQ</sequence>
<evidence type="ECO:0000256" key="6">
    <source>
        <dbReference type="ARBA" id="ARBA00023263"/>
    </source>
</evidence>
<name>A0ABS5E2I7_9BURK</name>
<evidence type="ECO:0000313" key="8">
    <source>
        <dbReference type="EMBL" id="MBQ0937630.1"/>
    </source>
</evidence>
<evidence type="ECO:0000256" key="3">
    <source>
        <dbReference type="ARBA" id="ARBA00022558"/>
    </source>
</evidence>
<dbReference type="SUPFAM" id="SSF50998">
    <property type="entry name" value="Quinoprotein alcohol dehydrogenase-like"/>
    <property type="match status" value="1"/>
</dbReference>
<proteinExistence type="inferred from homology"/>
<comment type="similarity">
    <text evidence="2">Belongs to the PilY1 family.</text>
</comment>
<dbReference type="InterPro" id="IPR008707">
    <property type="entry name" value="B-propeller_PilY1"/>
</dbReference>
<reference evidence="8 9" key="1">
    <citation type="submission" date="2021-04" db="EMBL/GenBank/DDBJ databases">
        <title>The genome sequence of type strain Ideonella paludis KCTC 32238.</title>
        <authorList>
            <person name="Liu Y."/>
        </authorList>
    </citation>
    <scope>NUCLEOTIDE SEQUENCE [LARGE SCALE GENOMIC DNA]</scope>
    <source>
        <strain evidence="8 9">KCTC 32238</strain>
    </source>
</reference>
<dbReference type="EMBL" id="JAGQDG010000009">
    <property type="protein sequence ID" value="MBQ0937630.1"/>
    <property type="molecule type" value="Genomic_DNA"/>
</dbReference>
<keyword evidence="3" id="KW-1029">Fimbrium biogenesis</keyword>
<accession>A0ABS5E2I7</accession>
<dbReference type="InterPro" id="IPR011047">
    <property type="entry name" value="Quinoprotein_ADH-like_sf"/>
</dbReference>
<dbReference type="Pfam" id="PF05567">
    <property type="entry name" value="T4P_PilY1"/>
    <property type="match status" value="1"/>
</dbReference>
<gene>
    <name evidence="8" type="ORF">KAK11_20055</name>
</gene>
<keyword evidence="4" id="KW-0479">Metal-binding</keyword>
<protein>
    <recommendedName>
        <fullName evidence="7">PilY1 beta-propeller domain-containing protein</fullName>
    </recommendedName>
</protein>
<dbReference type="Proteomes" id="UP000672097">
    <property type="component" value="Unassembled WGS sequence"/>
</dbReference>
<evidence type="ECO:0000256" key="4">
    <source>
        <dbReference type="ARBA" id="ARBA00022723"/>
    </source>
</evidence>
<evidence type="ECO:0000313" key="9">
    <source>
        <dbReference type="Proteomes" id="UP000672097"/>
    </source>
</evidence>
<comment type="subcellular location">
    <subcellularLocation>
        <location evidence="1">Fimbrium</location>
    </subcellularLocation>
</comment>
<evidence type="ECO:0000256" key="5">
    <source>
        <dbReference type="ARBA" id="ARBA00022837"/>
    </source>
</evidence>
<evidence type="ECO:0000256" key="1">
    <source>
        <dbReference type="ARBA" id="ARBA00004561"/>
    </source>
</evidence>
<feature type="domain" description="PilY1 beta-propeller" evidence="7">
    <location>
        <begin position="668"/>
        <end position="987"/>
    </location>
</feature>
<keyword evidence="5" id="KW-0106">Calcium</keyword>
<evidence type="ECO:0000259" key="7">
    <source>
        <dbReference type="Pfam" id="PF05567"/>
    </source>
</evidence>
<dbReference type="RefSeq" id="WP_210811252.1">
    <property type="nucleotide sequence ID" value="NZ_JAGQDG010000009.1"/>
</dbReference>
<keyword evidence="6" id="KW-0281">Fimbrium</keyword>
<comment type="caution">
    <text evidence="8">The sequence shown here is derived from an EMBL/GenBank/DDBJ whole genome shotgun (WGS) entry which is preliminary data.</text>
</comment>
<evidence type="ECO:0000256" key="2">
    <source>
        <dbReference type="ARBA" id="ARBA00008387"/>
    </source>
</evidence>